<gene>
    <name evidence="3" type="ORF">QU605_13885</name>
</gene>
<dbReference type="InterPro" id="IPR011004">
    <property type="entry name" value="Trimer_LpxA-like_sf"/>
</dbReference>
<accession>A0ABT7WI16</accession>
<dbReference type="Pfam" id="PF17836">
    <property type="entry name" value="PglD_N"/>
    <property type="match status" value="1"/>
</dbReference>
<evidence type="ECO:0000313" key="3">
    <source>
        <dbReference type="EMBL" id="MDM9632563.1"/>
    </source>
</evidence>
<feature type="domain" description="PglD N-terminal" evidence="2">
    <location>
        <begin position="5"/>
        <end position="81"/>
    </location>
</feature>
<name>A0ABT7WI16_9FLAO</name>
<dbReference type="SUPFAM" id="SSF51161">
    <property type="entry name" value="Trimeric LpxA-like enzymes"/>
    <property type="match status" value="1"/>
</dbReference>
<dbReference type="EMBL" id="JAUDUY010000011">
    <property type="protein sequence ID" value="MDM9632563.1"/>
    <property type="molecule type" value="Genomic_DNA"/>
</dbReference>
<dbReference type="Gene3D" id="2.160.10.10">
    <property type="entry name" value="Hexapeptide repeat proteins"/>
    <property type="match status" value="1"/>
</dbReference>
<comment type="similarity">
    <text evidence="1">Belongs to the transferase hexapeptide repeat family.</text>
</comment>
<evidence type="ECO:0000313" key="4">
    <source>
        <dbReference type="Proteomes" id="UP001174839"/>
    </source>
</evidence>
<dbReference type="InterPro" id="IPR020019">
    <property type="entry name" value="AcTrfase_PglD-like"/>
</dbReference>
<dbReference type="Proteomes" id="UP001174839">
    <property type="component" value="Unassembled WGS sequence"/>
</dbReference>
<dbReference type="InterPro" id="IPR041561">
    <property type="entry name" value="PglD_N"/>
</dbReference>
<dbReference type="CDD" id="cd03360">
    <property type="entry name" value="LbH_AT_putative"/>
    <property type="match status" value="1"/>
</dbReference>
<keyword evidence="4" id="KW-1185">Reference proteome</keyword>
<organism evidence="3 4">
    <name type="scientific">Robiginitalea aurantiaca</name>
    <dbReference type="NCBI Taxonomy" id="3056915"/>
    <lineage>
        <taxon>Bacteria</taxon>
        <taxon>Pseudomonadati</taxon>
        <taxon>Bacteroidota</taxon>
        <taxon>Flavobacteriia</taxon>
        <taxon>Flavobacteriales</taxon>
        <taxon>Flavobacteriaceae</taxon>
        <taxon>Robiginitalea</taxon>
    </lineage>
</organism>
<evidence type="ECO:0000259" key="2">
    <source>
        <dbReference type="Pfam" id="PF17836"/>
    </source>
</evidence>
<dbReference type="RefSeq" id="WP_289725928.1">
    <property type="nucleotide sequence ID" value="NZ_JAUDUY010000011.1"/>
</dbReference>
<dbReference type="PANTHER" id="PTHR43300">
    <property type="entry name" value="ACETYLTRANSFERASE"/>
    <property type="match status" value="1"/>
</dbReference>
<comment type="caution">
    <text evidence="3">The sequence shown here is derived from an EMBL/GenBank/DDBJ whole genome shotgun (WGS) entry which is preliminary data.</text>
</comment>
<dbReference type="InterPro" id="IPR050179">
    <property type="entry name" value="Trans_hexapeptide_repeat"/>
</dbReference>
<reference evidence="3" key="1">
    <citation type="submission" date="2023-06" db="EMBL/GenBank/DDBJ databases">
        <title>Robiginitalea aurantiacus sp. nov. and Algoriphagus sediminis sp. nov., isolated from coastal sediment.</title>
        <authorList>
            <person name="Zhou Z.Y."/>
            <person name="An J."/>
            <person name="Jia Y.W."/>
            <person name="Du Z.J."/>
        </authorList>
    </citation>
    <scope>NUCLEOTIDE SEQUENCE</scope>
    <source>
        <strain evidence="3">M39</strain>
    </source>
</reference>
<dbReference type="NCBIfam" id="TIGR03570">
    <property type="entry name" value="NeuD_NnaD"/>
    <property type="match status" value="1"/>
</dbReference>
<sequence length="213" mass="22827">MKKSIIIGAGTHGQVLCSYLREADVNVIGFIDDSPDLVGKSVLGLPVMGTYNDLLTSEYQELIDDVYCPLGVNIIRVKYLSSLKALGYNTPSYIHPSVVIGPDVHLGEAIYMFPGNIIMPHTRIGNYFMMNTSSTVAHHTVIEEGVFLSSGVNIGALIRVKRCAFIGIGVTGMTGISVIGESCLIGAGSVLIKDVPDKAVVVGNPGRIIRYKE</sequence>
<protein>
    <submittedName>
        <fullName evidence="3">NeuD/PglB/VioB family sugar acetyltransferase</fullName>
    </submittedName>
</protein>
<proteinExistence type="inferred from homology"/>
<dbReference type="Gene3D" id="3.40.50.20">
    <property type="match status" value="1"/>
</dbReference>
<evidence type="ECO:0000256" key="1">
    <source>
        <dbReference type="ARBA" id="ARBA00007274"/>
    </source>
</evidence>